<dbReference type="InterPro" id="IPR027417">
    <property type="entry name" value="P-loop_NTPase"/>
</dbReference>
<feature type="domain" description="FtsK" evidence="12">
    <location>
        <begin position="843"/>
        <end position="1035"/>
    </location>
</feature>
<feature type="binding site" evidence="9">
    <location>
        <begin position="1146"/>
        <end position="1153"/>
    </location>
    <ligand>
        <name>ATP</name>
        <dbReference type="ChEBI" id="CHEBI:30616"/>
    </ligand>
</feature>
<feature type="domain" description="FtsK" evidence="12">
    <location>
        <begin position="471"/>
        <end position="675"/>
    </location>
</feature>
<evidence type="ECO:0000256" key="2">
    <source>
        <dbReference type="ARBA" id="ARBA00022475"/>
    </source>
</evidence>
<dbReference type="InterPro" id="IPR050206">
    <property type="entry name" value="FtsK/SpoIIIE/SftA"/>
</dbReference>
<dbReference type="SUPFAM" id="SSF52540">
    <property type="entry name" value="P-loop containing nucleoside triphosphate hydrolases"/>
    <property type="match status" value="2"/>
</dbReference>
<evidence type="ECO:0000313" key="14">
    <source>
        <dbReference type="Proteomes" id="UP001597307"/>
    </source>
</evidence>
<keyword evidence="8 11" id="KW-0472">Membrane</keyword>
<evidence type="ECO:0000313" key="13">
    <source>
        <dbReference type="EMBL" id="MFD1847079.1"/>
    </source>
</evidence>
<keyword evidence="4" id="KW-0677">Repeat</keyword>
<dbReference type="RefSeq" id="WP_343879023.1">
    <property type="nucleotide sequence ID" value="NZ_BAAAIJ010000032.1"/>
</dbReference>
<feature type="binding site" evidence="9">
    <location>
        <begin position="494"/>
        <end position="501"/>
    </location>
    <ligand>
        <name>ATP</name>
        <dbReference type="ChEBI" id="CHEBI:30616"/>
    </ligand>
</feature>
<evidence type="ECO:0000259" key="12">
    <source>
        <dbReference type="PROSITE" id="PS50901"/>
    </source>
</evidence>
<feature type="region of interest" description="Disordered" evidence="10">
    <location>
        <begin position="743"/>
        <end position="766"/>
    </location>
</feature>
<comment type="subcellular location">
    <subcellularLocation>
        <location evidence="1">Cell membrane</location>
        <topology evidence="1">Multi-pass membrane protein</topology>
    </subcellularLocation>
</comment>
<sequence length="1349" mass="145722">MSLKIVHRPARVTPPARGAEVYTLDAPPPVETGSGGMNMMSLIPLLGAGVSMTVMMLFRGSSLAAVGALMMIVTVVASVVMMVSQRGKQGRQRRDQRENYLEYLERSRKQLRSDEQDAVRAARVSSPPPEALFDIIRNPQRLWERRRHNGDFLTVRVGTGPRQNREIAVQNPGSALQRNDTFMTAELEILRRRYETSPELPLTVPLDCAGNVSVVGSREFVHQVSRLLLLEAAAFHSPEDLHLALASPPLRRDDWEWATWLPHLADQRKTHRTGPVRRIARTVDELSDLLSEDLHGRSSLAAESRKNFLRGGVGTALPRLLVIADSYGELPTELHIPDQHAAAGQLGITTLFLVADRLQEPGEVTIRISEDAAVAGGFVLENYRGDAGAPTIERGVLDELPVATAEALARALAPLRLSADSLEHDSSESSVGFLDMLGLSPNLDEADIVRLWKPRSEVDFLRVPLGPDDRGRPALLDLKESAQFGHGPHGLCVGATGSGKSEMLRSLVVGLLATHSPEVLAMVLVDYKGGATFAPFANAPQVTGVITNLSDDVSLIERVYASLAGEIQRRQEVLKAAGSLANITDYQLHRKERQARGEDLPPLPHLVLIIDEFGELLTARPDFIELFLSIGRIGRSIGVHLLLSSQRIEGGKLRGLDTYLSYRIGLRTLSEAESRTVLETADAFHLPPVPGFGYLKVDTTTYTRFKAGYVSGPLDALEEDEADDDAADDTQVLAVPRYAASLQADETESSPVQAAQSTAGSKRTTGPTVLSTLMETLAKFPRAVDPIWLPPLPRGIALDTAAGGVSTTSQGIRLTNSRPTGGSAATGNMRFPVGLLDDPAKQWQGVWMLDLGINGGNLAIVGGPQTGKSTALRTIAASLALTHSPAEVGIYAVDLLGSGLLPLEGLPHVGGVAIRTNREVVRRTIDEIHAMLTQREQLFEKYQVDSLPTLRRLCAQGKIPELTSADIVLLLDGYGQLSDEFEDVEKALHSLIARGGGYGIHTVVTSSRMNEIRISQQSFFGNRVELRLADPGESAHGRKIAEALSAERPGRALMDRKLQGHFALPRIDSVADEDTAIQGMRDLVAAVAASTDERAMQVRVLPSVVDASTVSTPVDPAIIPLGLRETDLGAELLDLHRRERHLLILGDDAAGKTNVMRSVIRRTVEQHSPDDVVLAVFDPRRTLADQVPDSYLGGYATSAALAEQLAAAVATELDKRVNATPAEAAAFPRVVLVIDDYDILTAGGSSPLSRLAPYLPLAPEIGLHAVLSRRVRGASRGMYESFFTALRDSGSAALIMSGDRAEGALINGVRARPMPPGRAQLVQPGRPVQTLQLFWNEPSTEPVAVEARG</sequence>
<gene>
    <name evidence="13" type="primary">eccCa</name>
    <name evidence="13" type="ORF">ACFSFX_10775</name>
</gene>
<accession>A0ABW4Q8N4</accession>
<feature type="binding site" evidence="9">
    <location>
        <begin position="862"/>
        <end position="869"/>
    </location>
    <ligand>
        <name>ATP</name>
        <dbReference type="ChEBI" id="CHEBI:30616"/>
    </ligand>
</feature>
<evidence type="ECO:0000256" key="4">
    <source>
        <dbReference type="ARBA" id="ARBA00022737"/>
    </source>
</evidence>
<evidence type="ECO:0000256" key="1">
    <source>
        <dbReference type="ARBA" id="ARBA00004651"/>
    </source>
</evidence>
<evidence type="ECO:0000256" key="8">
    <source>
        <dbReference type="ARBA" id="ARBA00023136"/>
    </source>
</evidence>
<keyword evidence="2" id="KW-1003">Cell membrane</keyword>
<evidence type="ECO:0000256" key="7">
    <source>
        <dbReference type="ARBA" id="ARBA00022989"/>
    </source>
</evidence>
<dbReference type="InterPro" id="IPR023837">
    <property type="entry name" value="EccCb-like_Actinobacteria"/>
</dbReference>
<protein>
    <submittedName>
        <fullName evidence="13">Type VII secretion protein EccCa</fullName>
    </submittedName>
</protein>
<keyword evidence="7 11" id="KW-1133">Transmembrane helix</keyword>
<dbReference type="Gene3D" id="3.40.50.300">
    <property type="entry name" value="P-loop containing nucleotide triphosphate hydrolases"/>
    <property type="match status" value="4"/>
</dbReference>
<keyword evidence="3 11" id="KW-0812">Transmembrane</keyword>
<feature type="compositionally biased region" description="Polar residues" evidence="10">
    <location>
        <begin position="749"/>
        <end position="766"/>
    </location>
</feature>
<dbReference type="Proteomes" id="UP001597307">
    <property type="component" value="Unassembled WGS sequence"/>
</dbReference>
<comment type="caution">
    <text evidence="13">The sequence shown here is derived from an EMBL/GenBank/DDBJ whole genome shotgun (WGS) entry which is preliminary data.</text>
</comment>
<keyword evidence="6 9" id="KW-0067">ATP-binding</keyword>
<keyword evidence="5 9" id="KW-0547">Nucleotide-binding</keyword>
<evidence type="ECO:0000256" key="10">
    <source>
        <dbReference type="SAM" id="MobiDB-lite"/>
    </source>
</evidence>
<dbReference type="PANTHER" id="PTHR22683:SF1">
    <property type="entry name" value="TYPE VII SECRETION SYSTEM PROTEIN ESSC"/>
    <property type="match status" value="1"/>
</dbReference>
<feature type="transmembrane region" description="Helical" evidence="11">
    <location>
        <begin position="64"/>
        <end position="84"/>
    </location>
</feature>
<dbReference type="PROSITE" id="PS50901">
    <property type="entry name" value="FTSK"/>
    <property type="match status" value="3"/>
</dbReference>
<dbReference type="SMART" id="SM00382">
    <property type="entry name" value="AAA"/>
    <property type="match status" value="2"/>
</dbReference>
<dbReference type="Pfam" id="PF01580">
    <property type="entry name" value="FtsK_SpoIIIE"/>
    <property type="match status" value="2"/>
</dbReference>
<reference evidence="14" key="1">
    <citation type="journal article" date="2019" name="Int. J. Syst. Evol. Microbiol.">
        <title>The Global Catalogue of Microorganisms (GCM) 10K type strain sequencing project: providing services to taxonomists for standard genome sequencing and annotation.</title>
        <authorList>
            <consortium name="The Broad Institute Genomics Platform"/>
            <consortium name="The Broad Institute Genome Sequencing Center for Infectious Disease"/>
            <person name="Wu L."/>
            <person name="Ma J."/>
        </authorList>
    </citation>
    <scope>NUCLEOTIDE SEQUENCE [LARGE SCALE GENOMIC DNA]</scope>
    <source>
        <strain evidence="14">JCM 11496</strain>
    </source>
</reference>
<evidence type="ECO:0000256" key="11">
    <source>
        <dbReference type="SAM" id="Phobius"/>
    </source>
</evidence>
<evidence type="ECO:0000256" key="9">
    <source>
        <dbReference type="PROSITE-ProRule" id="PRU00289"/>
    </source>
</evidence>
<keyword evidence="14" id="KW-1185">Reference proteome</keyword>
<dbReference type="PANTHER" id="PTHR22683">
    <property type="entry name" value="SPORULATION PROTEIN RELATED"/>
    <property type="match status" value="1"/>
</dbReference>
<dbReference type="InterPro" id="IPR003593">
    <property type="entry name" value="AAA+_ATPase"/>
</dbReference>
<dbReference type="EMBL" id="JBHUGA010000040">
    <property type="protein sequence ID" value="MFD1847079.1"/>
    <property type="molecule type" value="Genomic_DNA"/>
</dbReference>
<name>A0ABW4Q8N4_9MICC</name>
<proteinExistence type="predicted"/>
<organism evidence="13 14">
    <name type="scientific">Arthrobacter flavus</name>
    <dbReference type="NCBI Taxonomy" id="95172"/>
    <lineage>
        <taxon>Bacteria</taxon>
        <taxon>Bacillati</taxon>
        <taxon>Actinomycetota</taxon>
        <taxon>Actinomycetes</taxon>
        <taxon>Micrococcales</taxon>
        <taxon>Micrococcaceae</taxon>
        <taxon>Arthrobacter</taxon>
    </lineage>
</organism>
<feature type="domain" description="FtsK" evidence="12">
    <location>
        <begin position="1128"/>
        <end position="1305"/>
    </location>
</feature>
<evidence type="ECO:0000256" key="5">
    <source>
        <dbReference type="ARBA" id="ARBA00022741"/>
    </source>
</evidence>
<dbReference type="InterPro" id="IPR002543">
    <property type="entry name" value="FtsK_dom"/>
</dbReference>
<evidence type="ECO:0000256" key="6">
    <source>
        <dbReference type="ARBA" id="ARBA00022840"/>
    </source>
</evidence>
<dbReference type="InterPro" id="IPR023836">
    <property type="entry name" value="EccCa-like_Actinobacteria"/>
</dbReference>
<dbReference type="NCBIfam" id="TIGR03925">
    <property type="entry name" value="T7SS_EccC_b"/>
    <property type="match status" value="1"/>
</dbReference>
<dbReference type="NCBIfam" id="TIGR03924">
    <property type="entry name" value="T7SS_EccC_a"/>
    <property type="match status" value="1"/>
</dbReference>
<evidence type="ECO:0000256" key="3">
    <source>
        <dbReference type="ARBA" id="ARBA00022692"/>
    </source>
</evidence>